<protein>
    <submittedName>
        <fullName evidence="2">EscE/YscE/SsaE family type III secretion system needle protein co-chaperone</fullName>
    </submittedName>
</protein>
<organism evidence="2 3">
    <name type="scientific">Vibrio ostreicida</name>
    <dbReference type="NCBI Taxonomy" id="526588"/>
    <lineage>
        <taxon>Bacteria</taxon>
        <taxon>Pseudomonadati</taxon>
        <taxon>Pseudomonadota</taxon>
        <taxon>Gammaproteobacteria</taxon>
        <taxon>Vibrionales</taxon>
        <taxon>Vibrionaceae</taxon>
        <taxon>Vibrio</taxon>
    </lineage>
</organism>
<evidence type="ECO:0000313" key="1">
    <source>
        <dbReference type="EMBL" id="MDN3610002.1"/>
    </source>
</evidence>
<reference evidence="3" key="2">
    <citation type="journal article" date="2019" name="Int. J. Syst. Evol. Microbiol.">
        <title>The Global Catalogue of Microorganisms (GCM) 10K type strain sequencing project: providing services to taxonomists for standard genome sequencing and annotation.</title>
        <authorList>
            <consortium name="The Broad Institute Genomics Platform"/>
            <consortium name="The Broad Institute Genome Sequencing Center for Infectious Disease"/>
            <person name="Wu L."/>
            <person name="Ma J."/>
        </authorList>
    </citation>
    <scope>NUCLEOTIDE SEQUENCE [LARGE SCALE GENOMIC DNA]</scope>
    <source>
        <strain evidence="3">CECT 7398</strain>
    </source>
</reference>
<sequence>MPRITQLETQLKKDPSCQKVFNDQLDRARDQLNQADKSVGRPMYLAIDAAQEVINTLSQRYHSI</sequence>
<reference evidence="2" key="1">
    <citation type="journal article" date="2014" name="Int. J. Syst. Evol. Microbiol.">
        <title>Complete genome of a new Firmicutes species belonging to the dominant human colonic microbiota ('Ruminococcus bicirculans') reveals two chromosomes and a selective capacity to utilize plant glucans.</title>
        <authorList>
            <consortium name="NISC Comparative Sequencing Program"/>
            <person name="Wegmann U."/>
            <person name="Louis P."/>
            <person name="Goesmann A."/>
            <person name="Henrissat B."/>
            <person name="Duncan S.H."/>
            <person name="Flint H.J."/>
        </authorList>
    </citation>
    <scope>NUCLEOTIDE SEQUENCE</scope>
    <source>
        <strain evidence="2">CECT 7398</strain>
    </source>
</reference>
<dbReference type="InterPro" id="IPR012671">
    <property type="entry name" value="T3SS_PscE/YscE"/>
</dbReference>
<dbReference type="Pfam" id="PF08988">
    <property type="entry name" value="T3SS_needle_E"/>
    <property type="match status" value="1"/>
</dbReference>
<proteinExistence type="predicted"/>
<dbReference type="EMBL" id="JAUFQC010000007">
    <property type="protein sequence ID" value="MDN3611051.1"/>
    <property type="molecule type" value="Genomic_DNA"/>
</dbReference>
<gene>
    <name evidence="1" type="ORF">QWZ16_09855</name>
    <name evidence="2" type="ORF">QWZ16_15355</name>
</gene>
<dbReference type="EMBL" id="JAUFQC010000001">
    <property type="protein sequence ID" value="MDN3610002.1"/>
    <property type="molecule type" value="Genomic_DNA"/>
</dbReference>
<dbReference type="RefSeq" id="WP_076587894.1">
    <property type="nucleotide sequence ID" value="NZ_JABEYA020000017.1"/>
</dbReference>
<evidence type="ECO:0000313" key="2">
    <source>
        <dbReference type="EMBL" id="MDN3611051.1"/>
    </source>
</evidence>
<dbReference type="Proteomes" id="UP001238540">
    <property type="component" value="Unassembled WGS sequence"/>
</dbReference>
<keyword evidence="3" id="KW-1185">Reference proteome</keyword>
<evidence type="ECO:0000313" key="3">
    <source>
        <dbReference type="Proteomes" id="UP001238540"/>
    </source>
</evidence>
<name>A0ABT8BV56_9VIBR</name>
<reference evidence="2" key="3">
    <citation type="submission" date="2023-06" db="EMBL/GenBank/DDBJ databases">
        <authorList>
            <person name="Lucena T."/>
            <person name="Sun Q."/>
        </authorList>
    </citation>
    <scope>NUCLEOTIDE SEQUENCE</scope>
    <source>
        <strain evidence="2">CECT 7398</strain>
    </source>
</reference>
<accession>A0ABT8BV56</accession>
<comment type="caution">
    <text evidence="2">The sequence shown here is derived from an EMBL/GenBank/DDBJ whole genome shotgun (WGS) entry which is preliminary data.</text>
</comment>